<dbReference type="Pfam" id="PF13650">
    <property type="entry name" value="Asp_protease_2"/>
    <property type="match status" value="1"/>
</dbReference>
<comment type="caution">
    <text evidence="1">The sequence shown here is derived from an EMBL/GenBank/DDBJ whole genome shotgun (WGS) entry which is preliminary data.</text>
</comment>
<name>A0A847UJ47_9EURY</name>
<dbReference type="Gene3D" id="2.40.70.10">
    <property type="entry name" value="Acid Proteases"/>
    <property type="match status" value="1"/>
</dbReference>
<dbReference type="InterPro" id="IPR021109">
    <property type="entry name" value="Peptidase_aspartic_dom_sf"/>
</dbReference>
<sequence length="125" mass="13218">MADTADDQTVIGRYERVEVTGTTGQQRVTAKIDTGSDRSTIDESVLSAIGETGTVGDVTTRSGSEAETREIVCVCVDLLDVSDGARVVEVDVSDRSAYTGEMLVGADLLAELELLVDVTDDQTTD</sequence>
<gene>
    <name evidence="1" type="ORF">GOC74_17145</name>
</gene>
<proteinExistence type="predicted"/>
<keyword evidence="1" id="KW-0808">Transferase</keyword>
<evidence type="ECO:0000313" key="1">
    <source>
        <dbReference type="EMBL" id="NLV11650.1"/>
    </source>
</evidence>
<dbReference type="EMBL" id="WOYG01000002">
    <property type="protein sequence ID" value="NLV11650.1"/>
    <property type="molecule type" value="Genomic_DNA"/>
</dbReference>
<protein>
    <submittedName>
        <fullName evidence="1">Glutaminyl transferase</fullName>
    </submittedName>
</protein>
<organism evidence="1 2">
    <name type="scientific">Halomicrobium mukohataei</name>
    <dbReference type="NCBI Taxonomy" id="57705"/>
    <lineage>
        <taxon>Archaea</taxon>
        <taxon>Methanobacteriati</taxon>
        <taxon>Methanobacteriota</taxon>
        <taxon>Stenosarchaea group</taxon>
        <taxon>Halobacteria</taxon>
        <taxon>Halobacteriales</taxon>
        <taxon>Haloarculaceae</taxon>
        <taxon>Halomicrobium</taxon>
    </lineage>
</organism>
<dbReference type="Proteomes" id="UP000608662">
    <property type="component" value="Unassembled WGS sequence"/>
</dbReference>
<dbReference type="SUPFAM" id="SSF50630">
    <property type="entry name" value="Acid proteases"/>
    <property type="match status" value="1"/>
</dbReference>
<dbReference type="GO" id="GO:0016740">
    <property type="term" value="F:transferase activity"/>
    <property type="evidence" value="ECO:0007669"/>
    <property type="project" value="UniProtKB-KW"/>
</dbReference>
<dbReference type="RefSeq" id="WP_170095395.1">
    <property type="nucleotide sequence ID" value="NZ_WOYG01000002.1"/>
</dbReference>
<dbReference type="OrthoDB" id="377525at2157"/>
<evidence type="ECO:0000313" key="2">
    <source>
        <dbReference type="Proteomes" id="UP000608662"/>
    </source>
</evidence>
<dbReference type="AlphaFoldDB" id="A0A847UJ47"/>
<accession>A0A847UJ47</accession>
<reference evidence="1" key="1">
    <citation type="submission" date="2019-12" db="EMBL/GenBank/DDBJ databases">
        <title>Whole-genome sequence of Halomicrobium mukohataei pws1.</title>
        <authorList>
            <person name="Verma D.K."/>
            <person name="Gopal K."/>
            <person name="Prasad E.S."/>
        </authorList>
    </citation>
    <scope>NUCLEOTIDE SEQUENCE</scope>
    <source>
        <strain evidence="1">Pws1</strain>
    </source>
</reference>